<sequence length="1683" mass="188892">MLKWTAAGQRGGTVQNWRQTTAVQVPADESQSCFTEKPRRRRLSRRMSGRHDKENSTCVDVQTPTSKTCRTRRRESLRDVSNHNSPAATTMLLMSPGGRRTKSPCTETHWMPVQKRRSGDDIFWTDDKVKRKKPCTADHVIGTPAAVTRGTTVTGTAPVKDNGQLCVSISPTEEPVQLSHKQLPAPTAAFRTSRHPEADDLRASTLIDRYVDEICMNDCTLIGGGGPGDRLSIVSPLAKRLADIRLRRSPGPAVATVAAGRKRKRTVSSDQQDDDCPERTPAMPGGKRPAAWWWQCSGGGGGGTGGLTLPDGLASPFHSSYRNYRHHQHRPLHTVTAVPPSPITPLRRGSGDMLDDDSDDYWKTPVGRPVAGFRGDSLLSTASSKTVDDEIICCSDPRSPAVLDETFTMKSRRCLSFVSPPPSDRKKQRRSLKKSTSVDKASGLEVSIGLKDLTHLTVLLKRGRNLVCADGDLPNTYIKVYLVPGKGTCHRTRIRHNSANPRFDESFTVPVSEEDQGKRILISVWHRNRSKRRSEFLGYMSFAVKNVVKKEINGTFKLVPQSSPGGRMPPHSTPAPHRPQDLTVIKAVHCNSIDEDDDVDDIEEEDNNIMIDDEPCSTTTTAAGTGSGNMSAKVKISDQKPKKDNNNANVKTGNEENKFLQYLELDPLLSSRDGKTGRTPFTITKRLSKPSGSSFGFSIAWTHPPRVERVECGLPADQADLKPGDYVVFINKTNVVMMAEDDVMELIKSCGNQLYLEVYNKTSTANRRNNQPPPRSASTPGVLNLAATAVSQSDTTVSLQEPPRRRFHIPQVTFTSENISGDMDSQLRWVHQLLTVEQQFLLCMQFGIGRYLLPLAERKDVLKSKEHAALFQNAQELLHITVDTVERIIETDWKMLARDTCNVYVNKIDQFNAEYYKYCKGIIHADCVLVDKVRNPNFLDLIKDPPIPDRRPDLFTFIHKPLEHYRNVLKCMQLIQTNTEPDDEIFEALSHIVHEMQTTYRFITMESGQTEPDVENKPLLSLGDLEARLVFTRCKPFTLNTPDRRWIFAGDLSRVEGRSVRSYWALLFSDILLFTKVSRDRVLFVTDEPLPLTSIVQTQFSVKKKDTEFRLVISNGTDSSSCHSSPAMTGCSPLFADLSGTLSRLPKNKGRVIVLRAPKAELKAAWQNLIQRQILALDKNASALDGKCKRESSSKAEPPDSPDDLLMNSLATLDDDDVYADRLKSFAESLVDERCRRMSKSSTCNKGKALHISQWIKGELGGTSGGSGWTDWGGVYRGRGSREKHNDNDDDAEFELWSQERMDAKKSEIQRRLAAATLDECGGDVIIECTAETISVLSSPDDSQRTMVPENVCEKCQKTCDINGNQQSDAFLDMDPDNKWKPSTITVSTADLSPCESFGDKCSNHNSYNNNNNNDNDEDDDDDDDEELERPYAILASSPPQQRYHHHYQQQQQQTRQRRISSTSSLDRTGINRDHSTDSLDRVEFCSTTDYRWPEDFYPITASCCLPTDEDYNYDASSEEFWGTPNSSTTSPLSVEVNYNEERKNENLFGSVQLQVNTSSTPKRRPLRLEPLIEEIESSGNNTPSYEYKENVYGEGHTLLNFENEPRASSSKDQKHAVEKSMTKNLFNMVWRSSTKSRSKRTCSESKFSTNFIRRRRIKSETSKQNKEIKLNLIESVYLILFG</sequence>
<feature type="domain" description="C2" evidence="2">
    <location>
        <begin position="440"/>
        <end position="556"/>
    </location>
</feature>
<feature type="domain" description="PDZ" evidence="4">
    <location>
        <begin position="684"/>
        <end position="762"/>
    </location>
</feature>
<evidence type="ECO:0000259" key="3">
    <source>
        <dbReference type="PROSITE" id="PS50010"/>
    </source>
</evidence>
<feature type="compositionally biased region" description="Basic residues" evidence="1">
    <location>
        <begin position="38"/>
        <end position="48"/>
    </location>
</feature>
<evidence type="ECO:0000259" key="2">
    <source>
        <dbReference type="PROSITE" id="PS50004"/>
    </source>
</evidence>
<evidence type="ECO:0000313" key="6">
    <source>
        <dbReference type="Proteomes" id="UP000325440"/>
    </source>
</evidence>
<dbReference type="InterPro" id="IPR035899">
    <property type="entry name" value="DBL_dom_sf"/>
</dbReference>
<dbReference type="InterPro" id="IPR035892">
    <property type="entry name" value="C2_domain_sf"/>
</dbReference>
<dbReference type="SUPFAM" id="SSF48065">
    <property type="entry name" value="DBL homology domain (DH-domain)"/>
    <property type="match status" value="1"/>
</dbReference>
<dbReference type="CDD" id="cd00136">
    <property type="entry name" value="PDZ_canonical"/>
    <property type="match status" value="1"/>
</dbReference>
<feature type="region of interest" description="Disordered" evidence="1">
    <location>
        <begin position="1406"/>
        <end position="1476"/>
    </location>
</feature>
<feature type="region of interest" description="Disordered" evidence="1">
    <location>
        <begin position="253"/>
        <end position="288"/>
    </location>
</feature>
<feature type="compositionally biased region" description="Basic and acidic residues" evidence="1">
    <location>
        <begin position="635"/>
        <end position="645"/>
    </location>
</feature>
<evidence type="ECO:0000313" key="5">
    <source>
        <dbReference type="EMBL" id="VVC32176.1"/>
    </source>
</evidence>
<dbReference type="PROSITE" id="PS50106">
    <property type="entry name" value="PDZ"/>
    <property type="match status" value="1"/>
</dbReference>
<dbReference type="SUPFAM" id="SSF50156">
    <property type="entry name" value="PDZ domain-like"/>
    <property type="match status" value="1"/>
</dbReference>
<gene>
    <name evidence="5" type="ORF">CINCED_3A006349</name>
</gene>
<dbReference type="SUPFAM" id="SSF49562">
    <property type="entry name" value="C2 domain (Calcium/lipid-binding domain, CaLB)"/>
    <property type="match status" value="1"/>
</dbReference>
<dbReference type="InterPro" id="IPR000219">
    <property type="entry name" value="DH_dom"/>
</dbReference>
<dbReference type="Pfam" id="PF00168">
    <property type="entry name" value="C2"/>
    <property type="match status" value="1"/>
</dbReference>
<dbReference type="Proteomes" id="UP000325440">
    <property type="component" value="Unassembled WGS sequence"/>
</dbReference>
<dbReference type="InterPro" id="IPR036034">
    <property type="entry name" value="PDZ_sf"/>
</dbReference>
<evidence type="ECO:0000259" key="4">
    <source>
        <dbReference type="PROSITE" id="PS50106"/>
    </source>
</evidence>
<reference evidence="5 6" key="1">
    <citation type="submission" date="2019-08" db="EMBL/GenBank/DDBJ databases">
        <authorList>
            <person name="Alioto T."/>
            <person name="Alioto T."/>
            <person name="Gomez Garrido J."/>
        </authorList>
    </citation>
    <scope>NUCLEOTIDE SEQUENCE [LARGE SCALE GENOMIC DNA]</scope>
</reference>
<dbReference type="Gene3D" id="2.30.29.30">
    <property type="entry name" value="Pleckstrin-homology domain (PH domain)/Phosphotyrosine-binding domain (PTB)"/>
    <property type="match status" value="1"/>
</dbReference>
<evidence type="ECO:0000256" key="1">
    <source>
        <dbReference type="SAM" id="MobiDB-lite"/>
    </source>
</evidence>
<dbReference type="SMART" id="SM00239">
    <property type="entry name" value="C2"/>
    <property type="match status" value="1"/>
</dbReference>
<dbReference type="Gene3D" id="2.60.40.150">
    <property type="entry name" value="C2 domain"/>
    <property type="match status" value="1"/>
</dbReference>
<dbReference type="InterPro" id="IPR011993">
    <property type="entry name" value="PH-like_dom_sf"/>
</dbReference>
<feature type="region of interest" description="Disordered" evidence="1">
    <location>
        <begin position="28"/>
        <end position="58"/>
    </location>
</feature>
<dbReference type="Gene3D" id="1.20.900.10">
    <property type="entry name" value="Dbl homology (DH) domain"/>
    <property type="match status" value="1"/>
</dbReference>
<dbReference type="GO" id="GO:0005085">
    <property type="term" value="F:guanyl-nucleotide exchange factor activity"/>
    <property type="evidence" value="ECO:0007669"/>
    <property type="project" value="InterPro"/>
</dbReference>
<dbReference type="Gene3D" id="2.30.42.10">
    <property type="match status" value="1"/>
</dbReference>
<dbReference type="PANTHER" id="PTHR46848">
    <property type="entry name" value="REGULATOR OF G-PROTEIN SIGNALING 3"/>
    <property type="match status" value="1"/>
</dbReference>
<dbReference type="PROSITE" id="PS50004">
    <property type="entry name" value="C2"/>
    <property type="match status" value="1"/>
</dbReference>
<dbReference type="GO" id="GO:0005886">
    <property type="term" value="C:plasma membrane"/>
    <property type="evidence" value="ECO:0007669"/>
    <property type="project" value="TreeGrafter"/>
</dbReference>
<dbReference type="PANTHER" id="PTHR46848:SF1">
    <property type="entry name" value="REGULATOR OF G-PROTEIN SIGNALING 3"/>
    <property type="match status" value="1"/>
</dbReference>
<dbReference type="InterPro" id="IPR001478">
    <property type="entry name" value="PDZ"/>
</dbReference>
<protein>
    <submittedName>
        <fullName evidence="5">PDZ domain,C2 domain,Dbl homology (DH) domain,PH domain-like</fullName>
    </submittedName>
</protein>
<proteinExistence type="predicted"/>
<dbReference type="OrthoDB" id="410721at2759"/>
<dbReference type="SUPFAM" id="SSF50729">
    <property type="entry name" value="PH domain-like"/>
    <property type="match status" value="1"/>
</dbReference>
<dbReference type="Pfam" id="PF00595">
    <property type="entry name" value="PDZ"/>
    <property type="match status" value="1"/>
</dbReference>
<feature type="region of interest" description="Disordered" evidence="1">
    <location>
        <begin position="612"/>
        <end position="652"/>
    </location>
</feature>
<name>A0A5E4MKT8_9HEMI</name>
<keyword evidence="6" id="KW-1185">Reference proteome</keyword>
<dbReference type="PROSITE" id="PS50010">
    <property type="entry name" value="DH_2"/>
    <property type="match status" value="1"/>
</dbReference>
<feature type="domain" description="DH" evidence="3">
    <location>
        <begin position="825"/>
        <end position="1006"/>
    </location>
</feature>
<feature type="compositionally biased region" description="Acidic residues" evidence="1">
    <location>
        <begin position="1415"/>
        <end position="1428"/>
    </location>
</feature>
<dbReference type="SMART" id="SM00228">
    <property type="entry name" value="PDZ"/>
    <property type="match status" value="1"/>
</dbReference>
<accession>A0A5E4MKT8</accession>
<organism evidence="5 6">
    <name type="scientific">Cinara cedri</name>
    <dbReference type="NCBI Taxonomy" id="506608"/>
    <lineage>
        <taxon>Eukaryota</taxon>
        <taxon>Metazoa</taxon>
        <taxon>Ecdysozoa</taxon>
        <taxon>Arthropoda</taxon>
        <taxon>Hexapoda</taxon>
        <taxon>Insecta</taxon>
        <taxon>Pterygota</taxon>
        <taxon>Neoptera</taxon>
        <taxon>Paraneoptera</taxon>
        <taxon>Hemiptera</taxon>
        <taxon>Sternorrhyncha</taxon>
        <taxon>Aphidomorpha</taxon>
        <taxon>Aphidoidea</taxon>
        <taxon>Aphididae</taxon>
        <taxon>Lachninae</taxon>
        <taxon>Cinara</taxon>
    </lineage>
</organism>
<feature type="region of interest" description="Disordered" evidence="1">
    <location>
        <begin position="559"/>
        <end position="578"/>
    </location>
</feature>
<dbReference type="EMBL" id="CABPRJ010000953">
    <property type="protein sequence ID" value="VVC32176.1"/>
    <property type="molecule type" value="Genomic_DNA"/>
</dbReference>
<dbReference type="GO" id="GO:0005634">
    <property type="term" value="C:nucleus"/>
    <property type="evidence" value="ECO:0007669"/>
    <property type="project" value="TreeGrafter"/>
</dbReference>
<dbReference type="InterPro" id="IPR000008">
    <property type="entry name" value="C2_dom"/>
</dbReference>